<reference evidence="4" key="1">
    <citation type="submission" date="2014-04" db="EMBL/GenBank/DDBJ databases">
        <title>Evolutionary Origins and Diversification of the Mycorrhizal Mutualists.</title>
        <authorList>
            <consortium name="DOE Joint Genome Institute"/>
            <consortium name="Mycorrhizal Genomics Consortium"/>
            <person name="Kohler A."/>
            <person name="Kuo A."/>
            <person name="Nagy L.G."/>
            <person name="Floudas D."/>
            <person name="Copeland A."/>
            <person name="Barry K.W."/>
            <person name="Cichocki N."/>
            <person name="Veneault-Fourrey C."/>
            <person name="LaButti K."/>
            <person name="Lindquist E.A."/>
            <person name="Lipzen A."/>
            <person name="Lundell T."/>
            <person name="Morin E."/>
            <person name="Murat C."/>
            <person name="Riley R."/>
            <person name="Ohm R."/>
            <person name="Sun H."/>
            <person name="Tunlid A."/>
            <person name="Henrissat B."/>
            <person name="Grigoriev I.V."/>
            <person name="Hibbett D.S."/>
            <person name="Martin F."/>
        </authorList>
    </citation>
    <scope>NUCLEOTIDE SEQUENCE [LARGE SCALE GENOMIC DNA]</scope>
    <source>
        <strain evidence="4">FD-334 SS-4</strain>
    </source>
</reference>
<dbReference type="OMA" id="AHWKEDQ"/>
<evidence type="ECO:0000313" key="3">
    <source>
        <dbReference type="EMBL" id="KJA30270.1"/>
    </source>
</evidence>
<dbReference type="GO" id="GO:0003729">
    <property type="term" value="F:mRNA binding"/>
    <property type="evidence" value="ECO:0007669"/>
    <property type="project" value="TreeGrafter"/>
</dbReference>
<dbReference type="GO" id="GO:0005783">
    <property type="term" value="C:endoplasmic reticulum"/>
    <property type="evidence" value="ECO:0007669"/>
    <property type="project" value="TreeGrafter"/>
</dbReference>
<feature type="coiled-coil region" evidence="1">
    <location>
        <begin position="285"/>
        <end position="317"/>
    </location>
</feature>
<dbReference type="InterPro" id="IPR039604">
    <property type="entry name" value="Bfr1"/>
</dbReference>
<keyword evidence="1" id="KW-0175">Coiled coil</keyword>
<feature type="compositionally biased region" description="Basic and acidic residues" evidence="2">
    <location>
        <begin position="409"/>
        <end position="418"/>
    </location>
</feature>
<dbReference type="AlphaFoldDB" id="A0A0D2QFF6"/>
<dbReference type="GO" id="GO:0008298">
    <property type="term" value="P:intracellular mRNA localization"/>
    <property type="evidence" value="ECO:0007669"/>
    <property type="project" value="TreeGrafter"/>
</dbReference>
<evidence type="ECO:0000256" key="2">
    <source>
        <dbReference type="SAM" id="MobiDB-lite"/>
    </source>
</evidence>
<evidence type="ECO:0000313" key="4">
    <source>
        <dbReference type="Proteomes" id="UP000054270"/>
    </source>
</evidence>
<feature type="region of interest" description="Disordered" evidence="2">
    <location>
        <begin position="1"/>
        <end position="34"/>
    </location>
</feature>
<proteinExistence type="predicted"/>
<organism evidence="3 4">
    <name type="scientific">Hypholoma sublateritium (strain FD-334 SS-4)</name>
    <dbReference type="NCBI Taxonomy" id="945553"/>
    <lineage>
        <taxon>Eukaryota</taxon>
        <taxon>Fungi</taxon>
        <taxon>Dikarya</taxon>
        <taxon>Basidiomycota</taxon>
        <taxon>Agaricomycotina</taxon>
        <taxon>Agaricomycetes</taxon>
        <taxon>Agaricomycetidae</taxon>
        <taxon>Agaricales</taxon>
        <taxon>Agaricineae</taxon>
        <taxon>Strophariaceae</taxon>
        <taxon>Hypholoma</taxon>
    </lineage>
</organism>
<evidence type="ECO:0008006" key="5">
    <source>
        <dbReference type="Google" id="ProtNLM"/>
    </source>
</evidence>
<feature type="coiled-coil region" evidence="1">
    <location>
        <begin position="217"/>
        <end position="244"/>
    </location>
</feature>
<gene>
    <name evidence="3" type="ORF">HYPSUDRAFT_125921</name>
</gene>
<dbReference type="PANTHER" id="PTHR31027:SF2">
    <property type="entry name" value="LEBERCILIN DOMAIN-CONTAINING PROTEIN"/>
    <property type="match status" value="1"/>
</dbReference>
<evidence type="ECO:0000256" key="1">
    <source>
        <dbReference type="SAM" id="Coils"/>
    </source>
</evidence>
<accession>A0A0D2QFF6</accession>
<dbReference type="STRING" id="945553.A0A0D2QFF6"/>
<dbReference type="GO" id="GO:0042175">
    <property type="term" value="C:nuclear outer membrane-endoplasmic reticulum membrane network"/>
    <property type="evidence" value="ECO:0007669"/>
    <property type="project" value="TreeGrafter"/>
</dbReference>
<feature type="compositionally biased region" description="Polar residues" evidence="2">
    <location>
        <begin position="1"/>
        <end position="11"/>
    </location>
</feature>
<feature type="region of interest" description="Disordered" evidence="2">
    <location>
        <begin position="390"/>
        <end position="431"/>
    </location>
</feature>
<dbReference type="OrthoDB" id="2195113at2759"/>
<name>A0A0D2QFF6_HYPSF</name>
<dbReference type="EMBL" id="KN817518">
    <property type="protein sequence ID" value="KJA30270.1"/>
    <property type="molecule type" value="Genomic_DNA"/>
</dbReference>
<sequence length="554" mass="59937">MPAPKTKSSAVPANGSAKGKAPSTSGTATPISIVDKDTSEQLAAFAGGKPDKKVYDAEQARIKTEIDALQLKLSAVRDKISFATKSGPGNDRRNILRAELDGLRDKQSTNKNSRGKLIEQSKALKDGIAKKTKDLQAAKAKIPFKTVAEVDAHIKYLEKGVESGNMKLAEEKRALQEISTTKRSRKIVEGFETEQTAIDADRAKVAELSAELDDPASQAISKRYDDIKAELDELKKESDEAYAGRSKLFEERDKIQSALSVLFTEKREQVQRFREANDNYYTKLNEDRARRAEKARAQRAAEEAEKKKAIAEQLLEEAQVPAFQAEIQDCQTLIDYFTGKTTTTTFVLGSLTPKTEVAGVPKLDIRKVEDAPEGAVIRKKKGEVEESYFVASKPKGKGQKAPKANGSSKPKETKKEESGEAPAAPASSGSLNVPLPTLSALLVLSIPPPASNADVPRLIEDLNIKKTWFEANQARVTASNITKAEAEIQRLSKSDAPAQEATTAAEPAGVPTEPIATPQAGDAPAVPVASEDVIENLEEAKAKEDETEEASSDN</sequence>
<keyword evidence="4" id="KW-1185">Reference proteome</keyword>
<feature type="region of interest" description="Disordered" evidence="2">
    <location>
        <begin position="490"/>
        <end position="529"/>
    </location>
</feature>
<dbReference type="Proteomes" id="UP000054270">
    <property type="component" value="Unassembled WGS sequence"/>
</dbReference>
<protein>
    <recommendedName>
        <fullName evidence="5">Nuclear segregation protein Bfr1</fullName>
    </recommendedName>
</protein>
<feature type="compositionally biased region" description="Low complexity" evidence="2">
    <location>
        <begin position="420"/>
        <end position="430"/>
    </location>
</feature>
<feature type="compositionally biased region" description="Low complexity" evidence="2">
    <location>
        <begin position="496"/>
        <end position="508"/>
    </location>
</feature>
<dbReference type="PANTHER" id="PTHR31027">
    <property type="entry name" value="NUCLEAR SEGREGATION PROTEIN BFR1"/>
    <property type="match status" value="1"/>
</dbReference>
<dbReference type="GO" id="GO:1990904">
    <property type="term" value="C:ribonucleoprotein complex"/>
    <property type="evidence" value="ECO:0007669"/>
    <property type="project" value="TreeGrafter"/>
</dbReference>